<accession>A0A914EA51</accession>
<dbReference type="AlphaFoldDB" id="A0A914EA51"/>
<sequence length="105" mass="12104">MTNREDESSIFEATKIIDFEDGFVQFFTLGGNRRNFLKLCAECELKKEKPKKGIVVKPTVAEEQNERCQVDLIDLYLCPDDDYKHIMVHQDRLTDSENSGSANRS</sequence>
<reference evidence="2" key="1">
    <citation type="submission" date="2022-11" db="UniProtKB">
        <authorList>
            <consortium name="WormBaseParasite"/>
        </authorList>
    </citation>
    <scope>IDENTIFICATION</scope>
</reference>
<name>A0A914EA51_9BILA</name>
<dbReference type="WBParaSite" id="ACRNAN_scaffold6798.g28679.t1">
    <property type="protein sequence ID" value="ACRNAN_scaffold6798.g28679.t1"/>
    <property type="gene ID" value="ACRNAN_scaffold6798.g28679"/>
</dbReference>
<proteinExistence type="predicted"/>
<evidence type="ECO:0000313" key="2">
    <source>
        <dbReference type="WBParaSite" id="ACRNAN_scaffold6798.g28679.t1"/>
    </source>
</evidence>
<keyword evidence="1" id="KW-1185">Reference proteome</keyword>
<protein>
    <submittedName>
        <fullName evidence="2">Uncharacterized protein</fullName>
    </submittedName>
</protein>
<evidence type="ECO:0000313" key="1">
    <source>
        <dbReference type="Proteomes" id="UP000887540"/>
    </source>
</evidence>
<dbReference type="Proteomes" id="UP000887540">
    <property type="component" value="Unplaced"/>
</dbReference>
<organism evidence="1 2">
    <name type="scientific">Acrobeloides nanus</name>
    <dbReference type="NCBI Taxonomy" id="290746"/>
    <lineage>
        <taxon>Eukaryota</taxon>
        <taxon>Metazoa</taxon>
        <taxon>Ecdysozoa</taxon>
        <taxon>Nematoda</taxon>
        <taxon>Chromadorea</taxon>
        <taxon>Rhabditida</taxon>
        <taxon>Tylenchina</taxon>
        <taxon>Cephalobomorpha</taxon>
        <taxon>Cephaloboidea</taxon>
        <taxon>Cephalobidae</taxon>
        <taxon>Acrobeloides</taxon>
    </lineage>
</organism>